<organism evidence="2 3">
    <name type="scientific">Geofilum rubicundum JCM 15548</name>
    <dbReference type="NCBI Taxonomy" id="1236989"/>
    <lineage>
        <taxon>Bacteria</taxon>
        <taxon>Pseudomonadati</taxon>
        <taxon>Bacteroidota</taxon>
        <taxon>Bacteroidia</taxon>
        <taxon>Marinilabiliales</taxon>
        <taxon>Marinilabiliaceae</taxon>
        <taxon>Geofilum</taxon>
    </lineage>
</organism>
<accession>A0A0E9LWK4</accession>
<dbReference type="AlphaFoldDB" id="A0A0E9LWK4"/>
<dbReference type="Proteomes" id="UP000032900">
    <property type="component" value="Unassembled WGS sequence"/>
</dbReference>
<reference evidence="2 3" key="1">
    <citation type="journal article" date="2015" name="Microbes Environ.">
        <title>Distribution and evolution of nitrogen fixation genes in the phylum bacteroidetes.</title>
        <authorList>
            <person name="Inoue J."/>
            <person name="Oshima K."/>
            <person name="Suda W."/>
            <person name="Sakamoto M."/>
            <person name="Iino T."/>
            <person name="Noda S."/>
            <person name="Hongoh Y."/>
            <person name="Hattori M."/>
            <person name="Ohkuma M."/>
        </authorList>
    </citation>
    <scope>NUCLEOTIDE SEQUENCE [LARGE SCALE GENOMIC DNA]</scope>
    <source>
        <strain evidence="2">JCM 15548</strain>
    </source>
</reference>
<evidence type="ECO:0000313" key="3">
    <source>
        <dbReference type="Proteomes" id="UP000032900"/>
    </source>
</evidence>
<evidence type="ECO:0000259" key="1">
    <source>
        <dbReference type="Pfam" id="PF06832"/>
    </source>
</evidence>
<feature type="domain" description="Penicillin-binding C-terminal" evidence="1">
    <location>
        <begin position="4"/>
        <end position="63"/>
    </location>
</feature>
<gene>
    <name evidence="2" type="ORF">JCM15548_11906</name>
</gene>
<evidence type="ECO:0000313" key="2">
    <source>
        <dbReference type="EMBL" id="GAO29688.1"/>
    </source>
</evidence>
<dbReference type="RefSeq" id="WP_227625584.1">
    <property type="nucleotide sequence ID" value="NZ_BAZW01000012.1"/>
</dbReference>
<proteinExistence type="predicted"/>
<dbReference type="STRING" id="1236989.JCM15548_11906"/>
<dbReference type="EMBL" id="BAZW01000012">
    <property type="protein sequence ID" value="GAO29688.1"/>
    <property type="molecule type" value="Genomic_DNA"/>
</dbReference>
<dbReference type="InterPro" id="IPR009647">
    <property type="entry name" value="PBP_C"/>
</dbReference>
<comment type="caution">
    <text evidence="2">The sequence shown here is derived from an EMBL/GenBank/DDBJ whole genome shotgun (WGS) entry which is preliminary data.</text>
</comment>
<keyword evidence="3" id="KW-1185">Reference proteome</keyword>
<protein>
    <submittedName>
        <fullName evidence="2">Multimodular transpeptidase-transglycosylase</fullName>
    </submittedName>
</protein>
<name>A0A0E9LWK4_9BACT</name>
<sequence>MPRNLSGERSRIVISAVHRQENAAIHWHLNGQYLGRTQQNHDMEILPHPGPNTLTLIDEAGQRLVRSFRGAEEPNREH</sequence>
<dbReference type="Pfam" id="PF06832">
    <property type="entry name" value="BiPBP_C"/>
    <property type="match status" value="1"/>
</dbReference>